<feature type="chain" id="PRO_5026049050" description="Bacterial Ig-like domain-containing protein" evidence="1">
    <location>
        <begin position="20"/>
        <end position="164"/>
    </location>
</feature>
<name>A0A6I3LIS7_9FLAO</name>
<feature type="signal peptide" evidence="1">
    <location>
        <begin position="1"/>
        <end position="19"/>
    </location>
</feature>
<dbReference type="InterPro" id="IPR046878">
    <property type="entry name" value="Big_14"/>
</dbReference>
<dbReference type="Pfam" id="PF20251">
    <property type="entry name" value="Big_14"/>
    <property type="match status" value="1"/>
</dbReference>
<organism evidence="3 4">
    <name type="scientific">Myroides albus</name>
    <dbReference type="NCBI Taxonomy" id="2562892"/>
    <lineage>
        <taxon>Bacteria</taxon>
        <taxon>Pseudomonadati</taxon>
        <taxon>Bacteroidota</taxon>
        <taxon>Flavobacteriia</taxon>
        <taxon>Flavobacteriales</taxon>
        <taxon>Flavobacteriaceae</taxon>
        <taxon>Myroides</taxon>
    </lineage>
</organism>
<sequence>MKKLFVFPIVFLSCLFSMSCNQTHKNSASVITDTNSTSPVIIDNKHERQNALYDRVKVDLVEGRFTEAPSEIELSIWNQSQEVIKVKGDYRICILEGREWIPIDFEDLSIGGDSYVISKGVSVKVSVQIHPNLVEYKQGDYRVSVAIDSDVGEVEVDGYFSIVK</sequence>
<reference evidence="3 4" key="1">
    <citation type="submission" date="2019-11" db="EMBL/GenBank/DDBJ databases">
        <title>Genome of Strain BIT-d1.</title>
        <authorList>
            <person name="Yang Y."/>
        </authorList>
    </citation>
    <scope>NUCLEOTIDE SEQUENCE [LARGE SCALE GENOMIC DNA]</scope>
    <source>
        <strain evidence="3 4">BIT-d1</strain>
    </source>
</reference>
<feature type="domain" description="Bacterial Ig-like" evidence="2">
    <location>
        <begin position="56"/>
        <end position="150"/>
    </location>
</feature>
<evidence type="ECO:0000256" key="1">
    <source>
        <dbReference type="SAM" id="SignalP"/>
    </source>
</evidence>
<proteinExistence type="predicted"/>
<dbReference type="EMBL" id="WMJX01000020">
    <property type="protein sequence ID" value="MTG98478.1"/>
    <property type="molecule type" value="Genomic_DNA"/>
</dbReference>
<gene>
    <name evidence="3" type="ORF">GJV76_10135</name>
</gene>
<evidence type="ECO:0000313" key="3">
    <source>
        <dbReference type="EMBL" id="MTG98478.1"/>
    </source>
</evidence>
<keyword evidence="1" id="KW-0732">Signal</keyword>
<dbReference type="RefSeq" id="WP_155092503.1">
    <property type="nucleotide sequence ID" value="NZ_CP102754.1"/>
</dbReference>
<keyword evidence="4" id="KW-1185">Reference proteome</keyword>
<accession>A0A6I3LIS7</accession>
<evidence type="ECO:0000313" key="4">
    <source>
        <dbReference type="Proteomes" id="UP000438760"/>
    </source>
</evidence>
<dbReference type="PROSITE" id="PS51257">
    <property type="entry name" value="PROKAR_LIPOPROTEIN"/>
    <property type="match status" value="1"/>
</dbReference>
<dbReference type="Proteomes" id="UP000438760">
    <property type="component" value="Unassembled WGS sequence"/>
</dbReference>
<evidence type="ECO:0000259" key="2">
    <source>
        <dbReference type="Pfam" id="PF20251"/>
    </source>
</evidence>
<comment type="caution">
    <text evidence="3">The sequence shown here is derived from an EMBL/GenBank/DDBJ whole genome shotgun (WGS) entry which is preliminary data.</text>
</comment>
<protein>
    <recommendedName>
        <fullName evidence="2">Bacterial Ig-like domain-containing protein</fullName>
    </recommendedName>
</protein>
<dbReference type="AlphaFoldDB" id="A0A6I3LIS7"/>